<feature type="compositionally biased region" description="Basic and acidic residues" evidence="1">
    <location>
        <begin position="1"/>
        <end position="22"/>
    </location>
</feature>
<dbReference type="PATRIC" id="fig|1299334.3.peg.5353"/>
<reference evidence="2" key="1">
    <citation type="submission" date="2014-01" db="EMBL/GenBank/DDBJ databases">
        <authorList>
            <person name="Brown-Elliot B."/>
            <person name="Wallace R."/>
            <person name="Lenaerts A."/>
            <person name="Ordway D."/>
            <person name="DeGroote M.A."/>
            <person name="Parker T."/>
            <person name="Sizemore C."/>
            <person name="Tallon L.J."/>
            <person name="Sadzewicz L.K."/>
            <person name="Sengamalay N."/>
            <person name="Fraser C.M."/>
            <person name="Hine E."/>
            <person name="Shefchek K.A."/>
            <person name="Das S.P."/>
            <person name="Tettelin H."/>
        </authorList>
    </citation>
    <scope>NUCLEOTIDE SEQUENCE [LARGE SCALE GENOMIC DNA]</scope>
    <source>
        <strain evidence="2">4042</strain>
    </source>
</reference>
<gene>
    <name evidence="2" type="ORF">I553_1715</name>
</gene>
<feature type="compositionally biased region" description="Basic and acidic residues" evidence="1">
    <location>
        <begin position="40"/>
        <end position="64"/>
    </location>
</feature>
<dbReference type="AlphaFoldDB" id="X8AN42"/>
<organism evidence="2">
    <name type="scientific">Mycobacterium xenopi 4042</name>
    <dbReference type="NCBI Taxonomy" id="1299334"/>
    <lineage>
        <taxon>Bacteria</taxon>
        <taxon>Bacillati</taxon>
        <taxon>Actinomycetota</taxon>
        <taxon>Actinomycetes</taxon>
        <taxon>Mycobacteriales</taxon>
        <taxon>Mycobacteriaceae</taxon>
        <taxon>Mycobacterium</taxon>
    </lineage>
</organism>
<sequence>MAVRRSGADEHRHGRAARDRSGQRHFGGCRGRNHQIRAADAYRHTEGHQPDARIDIDRKPVRYG</sequence>
<accession>X8AN42</accession>
<comment type="caution">
    <text evidence="2">The sequence shown here is derived from an EMBL/GenBank/DDBJ whole genome shotgun (WGS) entry which is preliminary data.</text>
</comment>
<protein>
    <submittedName>
        <fullName evidence="2">Transcription elongation nusA domain protein</fullName>
    </submittedName>
</protein>
<name>X8AN42_MYCXE</name>
<evidence type="ECO:0000256" key="1">
    <source>
        <dbReference type="SAM" id="MobiDB-lite"/>
    </source>
</evidence>
<dbReference type="EMBL" id="JAOB01000049">
    <property type="protein sequence ID" value="EUA33034.1"/>
    <property type="molecule type" value="Genomic_DNA"/>
</dbReference>
<proteinExistence type="predicted"/>
<feature type="region of interest" description="Disordered" evidence="1">
    <location>
        <begin position="1"/>
        <end position="64"/>
    </location>
</feature>
<evidence type="ECO:0000313" key="2">
    <source>
        <dbReference type="EMBL" id="EUA33034.1"/>
    </source>
</evidence>